<name>A0ABT0KBX6_9GAMM</name>
<evidence type="ECO:0000313" key="2">
    <source>
        <dbReference type="Proteomes" id="UP001165275"/>
    </source>
</evidence>
<organism evidence="1 2">
    <name type="scientific">Serratia silvae</name>
    <dbReference type="NCBI Taxonomy" id="2824122"/>
    <lineage>
        <taxon>Bacteria</taxon>
        <taxon>Pseudomonadati</taxon>
        <taxon>Pseudomonadota</taxon>
        <taxon>Gammaproteobacteria</taxon>
        <taxon>Enterobacterales</taxon>
        <taxon>Yersiniaceae</taxon>
        <taxon>Serratia</taxon>
    </lineage>
</organism>
<dbReference type="RefSeq" id="WP_248945636.1">
    <property type="nucleotide sequence ID" value="NZ_JAGQDC010000006.1"/>
</dbReference>
<accession>A0ABT0KBX6</accession>
<proteinExistence type="predicted"/>
<evidence type="ECO:0000313" key="1">
    <source>
        <dbReference type="EMBL" id="MCL1029417.1"/>
    </source>
</evidence>
<dbReference type="Proteomes" id="UP001165275">
    <property type="component" value="Unassembled WGS sequence"/>
</dbReference>
<dbReference type="EMBL" id="JAGQDC010000006">
    <property type="protein sequence ID" value="MCL1029417.1"/>
    <property type="molecule type" value="Genomic_DNA"/>
</dbReference>
<reference evidence="1" key="1">
    <citation type="submission" date="2021-04" db="EMBL/GenBank/DDBJ databases">
        <title>Genome sequence of Serratia sp. arafor3.</title>
        <authorList>
            <person name="Besaury L."/>
        </authorList>
    </citation>
    <scope>NUCLEOTIDE SEQUENCE</scope>
    <source>
        <strain evidence="1">Arafor3</strain>
    </source>
</reference>
<gene>
    <name evidence="1" type="ORF">KAJ71_10350</name>
</gene>
<keyword evidence="2" id="KW-1185">Reference proteome</keyword>
<sequence>MVIQFTDEQFECFRKYTVENYVLELSMKIDSAFPYLKKTLGDECFKQAISGGVIKAEKIGFSERGPVQLYVSLLIVFGSGFETDPQYAWFSKVMDENKSLPQLEQADFLFEKVRCYLDEIGGESERHLLNCASKLLHLDFEKVNIRHENYINDIHELLIKLHPQKYLSTPKDDITILIQQGIIKANNIYGFDNTNHVALIVLFMFFMGHQFDQDPFYQWIDQSKFLQYRHNSQLLANKFESRAKIWLQAALQNHANRLNTQI</sequence>
<protein>
    <submittedName>
        <fullName evidence="1">Uncharacterized protein</fullName>
    </submittedName>
</protein>
<comment type="caution">
    <text evidence="1">The sequence shown here is derived from an EMBL/GenBank/DDBJ whole genome shotgun (WGS) entry which is preliminary data.</text>
</comment>